<dbReference type="Gene3D" id="1.25.40.20">
    <property type="entry name" value="Ankyrin repeat-containing domain"/>
    <property type="match status" value="1"/>
</dbReference>
<keyword evidence="1" id="KW-0040">ANK repeat</keyword>
<sequence>MTALHWSSDYNDDKVVKVLVENGGNVNSASSEKYKTIFPVAGVNCTVEHDLKATSVHHLFLNKSGKNSNAPKLPTLKVLLNKENKPPFDPSLKMLGNKTAADILEAKKAVIVDYNDCHNALDEYITWYNNDYTVASLGQQLEEFGF</sequence>
<dbReference type="PROSITE" id="PS50088">
    <property type="entry name" value="ANK_REPEAT"/>
    <property type="match status" value="1"/>
</dbReference>
<dbReference type="InterPro" id="IPR002110">
    <property type="entry name" value="Ankyrin_rpt"/>
</dbReference>
<dbReference type="InterPro" id="IPR036770">
    <property type="entry name" value="Ankyrin_rpt-contain_sf"/>
</dbReference>
<feature type="repeat" description="ANK" evidence="1">
    <location>
        <begin position="1"/>
        <end position="31"/>
    </location>
</feature>
<dbReference type="EMBL" id="JWSW01000025">
    <property type="protein sequence ID" value="KIJ88737.1"/>
    <property type="molecule type" value="Genomic_DNA"/>
</dbReference>
<evidence type="ECO:0000313" key="2">
    <source>
        <dbReference type="EMBL" id="KIJ88737.1"/>
    </source>
</evidence>
<dbReference type="AlphaFoldDB" id="A0A0C2LZB0"/>
<comment type="caution">
    <text evidence="2">The sequence shown here is derived from an EMBL/GenBank/DDBJ whole genome shotgun (WGS) entry which is preliminary data.</text>
</comment>
<keyword evidence="3" id="KW-1185">Reference proteome</keyword>
<protein>
    <submittedName>
        <fullName evidence="2">Uncharacterized protein</fullName>
    </submittedName>
</protein>
<dbReference type="Pfam" id="PF00023">
    <property type="entry name" value="Ank"/>
    <property type="match status" value="1"/>
</dbReference>
<name>A0A0C2LZB0_9RICK</name>
<evidence type="ECO:0000256" key="1">
    <source>
        <dbReference type="PROSITE-ProRule" id="PRU00023"/>
    </source>
</evidence>
<accession>A0A0C2LZB0</accession>
<evidence type="ECO:0000313" key="3">
    <source>
        <dbReference type="Proteomes" id="UP000031952"/>
    </source>
</evidence>
<gene>
    <name evidence="2" type="ORF">SB78_03800</name>
</gene>
<organism evidence="2 3">
    <name type="scientific">Rickettsia asembonensis</name>
    <dbReference type="NCBI Taxonomy" id="1068590"/>
    <lineage>
        <taxon>Bacteria</taxon>
        <taxon>Pseudomonadati</taxon>
        <taxon>Pseudomonadota</taxon>
        <taxon>Alphaproteobacteria</taxon>
        <taxon>Rickettsiales</taxon>
        <taxon>Rickettsiaceae</taxon>
        <taxon>Rickettsieae</taxon>
        <taxon>Rickettsia</taxon>
        <taxon>spotted fever group</taxon>
    </lineage>
</organism>
<dbReference type="SUPFAM" id="SSF48403">
    <property type="entry name" value="Ankyrin repeat"/>
    <property type="match status" value="1"/>
</dbReference>
<dbReference type="RefSeq" id="WP_041078805.1">
    <property type="nucleotide sequence ID" value="NZ_JWSW01000025.1"/>
</dbReference>
<proteinExistence type="predicted"/>
<dbReference type="Proteomes" id="UP000031952">
    <property type="component" value="Unassembled WGS sequence"/>
</dbReference>
<reference evidence="2 3" key="1">
    <citation type="submission" date="2014-12" db="EMBL/GenBank/DDBJ databases">
        <title>Whole genome sequence of Candidatus Rickettsia asemboensis strain NMRCii isolated from cat fleas in west Kenya.</title>
        <authorList>
            <person name="Jima D."/>
            <person name="Luce-Fedrow A."/>
            <person name="Yang Y."/>
            <person name="Maina A.N."/>
            <person name="Snesrud E.C."/>
            <person name="Jarman R.G."/>
            <person name="Richards A.L."/>
            <person name="Hang J."/>
        </authorList>
    </citation>
    <scope>NUCLEOTIDE SEQUENCE [LARGE SCALE GENOMIC DNA]</scope>
    <source>
        <strain evidence="2 3">NMRCii</strain>
    </source>
</reference>
<dbReference type="PROSITE" id="PS50297">
    <property type="entry name" value="ANK_REP_REGION"/>
    <property type="match status" value="1"/>
</dbReference>